<dbReference type="PANTHER" id="PTHR18952:SF137">
    <property type="entry name" value="CARBONIC ANHYDRASE"/>
    <property type="match status" value="1"/>
</dbReference>
<comment type="similarity">
    <text evidence="1">Belongs to the alpha-carbonic anhydrase family.</text>
</comment>
<dbReference type="STRING" id="7234.B4GNR5"/>
<keyword evidence="5" id="KW-1185">Reference proteome</keyword>
<dbReference type="AlphaFoldDB" id="B4GNR5"/>
<dbReference type="OMA" id="HKNTRYA"/>
<dbReference type="PhylomeDB" id="B4GNR5"/>
<dbReference type="SMART" id="SM01057">
    <property type="entry name" value="Carb_anhydrase"/>
    <property type="match status" value="1"/>
</dbReference>
<dbReference type="Gene3D" id="3.10.200.10">
    <property type="entry name" value="Alpha carbonic anhydrase"/>
    <property type="match status" value="1"/>
</dbReference>
<dbReference type="eggNOG" id="KOG0382">
    <property type="taxonomic scope" value="Eukaryota"/>
</dbReference>
<dbReference type="InterPro" id="IPR036398">
    <property type="entry name" value="CA_dom_sf"/>
</dbReference>
<dbReference type="OrthoDB" id="429145at2759"/>
<evidence type="ECO:0000313" key="5">
    <source>
        <dbReference type="Proteomes" id="UP000008744"/>
    </source>
</evidence>
<evidence type="ECO:0000256" key="1">
    <source>
        <dbReference type="ARBA" id="ARBA00010718"/>
    </source>
</evidence>
<dbReference type="KEGG" id="dpe:6594889"/>
<proteinExistence type="inferred from homology"/>
<dbReference type="Proteomes" id="UP000008744">
    <property type="component" value="Unassembled WGS sequence"/>
</dbReference>
<dbReference type="InterPro" id="IPR001148">
    <property type="entry name" value="CA_dom"/>
</dbReference>
<dbReference type="Pfam" id="PF00194">
    <property type="entry name" value="Carb_anhydrase"/>
    <property type="match status" value="1"/>
</dbReference>
<dbReference type="SMR" id="B4GNR5"/>
<evidence type="ECO:0000313" key="4">
    <source>
        <dbReference type="EMBL" id="EDW38798.1"/>
    </source>
</evidence>
<dbReference type="GO" id="GO:0008270">
    <property type="term" value="F:zinc ion binding"/>
    <property type="evidence" value="ECO:0007669"/>
    <property type="project" value="InterPro"/>
</dbReference>
<feature type="signal peptide" evidence="2">
    <location>
        <begin position="1"/>
        <end position="22"/>
    </location>
</feature>
<dbReference type="InterPro" id="IPR023561">
    <property type="entry name" value="Carbonic_anhydrase_a-class"/>
</dbReference>
<dbReference type="GO" id="GO:0005737">
    <property type="term" value="C:cytoplasm"/>
    <property type="evidence" value="ECO:0007669"/>
    <property type="project" value="TreeGrafter"/>
</dbReference>
<dbReference type="CDD" id="cd00326">
    <property type="entry name" value="alpha_CA"/>
    <property type="match status" value="1"/>
</dbReference>
<evidence type="ECO:0000259" key="3">
    <source>
        <dbReference type="PROSITE" id="PS51144"/>
    </source>
</evidence>
<dbReference type="SUPFAM" id="SSF51069">
    <property type="entry name" value="Carbonic anhydrase"/>
    <property type="match status" value="1"/>
</dbReference>
<dbReference type="PANTHER" id="PTHR18952">
    <property type="entry name" value="CARBONIC ANHYDRASE"/>
    <property type="match status" value="1"/>
</dbReference>
<dbReference type="EMBL" id="CH479186">
    <property type="protein sequence ID" value="EDW38798.1"/>
    <property type="molecule type" value="Genomic_DNA"/>
</dbReference>
<accession>B4GNR5</accession>
<name>B4GNR5_DROPE</name>
<sequence>MYHPLPALGCLLLLVVFTCSSALIHISEEYLTAIRLDQADDQAAGDYNYDQQGDDWEGLCQTGQAQSPIALNVEETEDMYVPRIRFHYYNETLQTPLVLMNNGHTANMVIPPTQLGPRAYINGALLPGNFEAQSVHFHWGSRNSSGVEHLVNYNIEKAQVEMHIVHKNTRYATTSEASKHRDGLAVLGVLIRPGRRQNPRNSGLTKIFNRVPRIVQYNTNATINGRLEVAQLLGSVVTGEFFTYNGSLTTPDCAEAVTWIVFPDVLELQYRLIERLFNLRDSRSRPLINNYGDLRGYKWETNLLSTFTRSTKSFIILIKLRVYLKYLQDLYPFSTAPPLFMGIFKIPFECDIV</sequence>
<keyword evidence="2" id="KW-0732">Signal</keyword>
<organism evidence="5">
    <name type="scientific">Drosophila persimilis</name>
    <name type="common">Fruit fly</name>
    <dbReference type="NCBI Taxonomy" id="7234"/>
    <lineage>
        <taxon>Eukaryota</taxon>
        <taxon>Metazoa</taxon>
        <taxon>Ecdysozoa</taxon>
        <taxon>Arthropoda</taxon>
        <taxon>Hexapoda</taxon>
        <taxon>Insecta</taxon>
        <taxon>Pterygota</taxon>
        <taxon>Neoptera</taxon>
        <taxon>Endopterygota</taxon>
        <taxon>Diptera</taxon>
        <taxon>Brachycera</taxon>
        <taxon>Muscomorpha</taxon>
        <taxon>Ephydroidea</taxon>
        <taxon>Drosophilidae</taxon>
        <taxon>Drosophila</taxon>
        <taxon>Sophophora</taxon>
    </lineage>
</organism>
<dbReference type="PROSITE" id="PS51144">
    <property type="entry name" value="ALPHA_CA_2"/>
    <property type="match status" value="1"/>
</dbReference>
<feature type="domain" description="Alpha-carbonic anhydrase" evidence="3">
    <location>
        <begin position="45"/>
        <end position="303"/>
    </location>
</feature>
<protein>
    <submittedName>
        <fullName evidence="4">GL13739</fullName>
    </submittedName>
</protein>
<gene>
    <name evidence="4" type="primary">Dper\GL13739</name>
    <name evidence="4" type="ORF">Dper_GL13739</name>
</gene>
<dbReference type="HOGENOM" id="CLU_039326_2_0_1"/>
<feature type="chain" id="PRO_5002806965" evidence="2">
    <location>
        <begin position="23"/>
        <end position="353"/>
    </location>
</feature>
<evidence type="ECO:0000256" key="2">
    <source>
        <dbReference type="SAM" id="SignalP"/>
    </source>
</evidence>
<reference evidence="4 5" key="1">
    <citation type="journal article" date="2007" name="Nature">
        <title>Evolution of genes and genomes on the Drosophila phylogeny.</title>
        <authorList>
            <consortium name="Drosophila 12 Genomes Consortium"/>
            <person name="Clark A.G."/>
            <person name="Eisen M.B."/>
            <person name="Smith D.R."/>
            <person name="Bergman C.M."/>
            <person name="Oliver B."/>
            <person name="Markow T.A."/>
            <person name="Kaufman T.C."/>
            <person name="Kellis M."/>
            <person name="Gelbart W."/>
            <person name="Iyer V.N."/>
            <person name="Pollard D.A."/>
            <person name="Sackton T.B."/>
            <person name="Larracuente A.M."/>
            <person name="Singh N.D."/>
            <person name="Abad J.P."/>
            <person name="Abt D.N."/>
            <person name="Adryan B."/>
            <person name="Aguade M."/>
            <person name="Akashi H."/>
            <person name="Anderson W.W."/>
            <person name="Aquadro C.F."/>
            <person name="Ardell D.H."/>
            <person name="Arguello R."/>
            <person name="Artieri C.G."/>
            <person name="Barbash D.A."/>
            <person name="Barker D."/>
            <person name="Barsanti P."/>
            <person name="Batterham P."/>
            <person name="Batzoglou S."/>
            <person name="Begun D."/>
            <person name="Bhutkar A."/>
            <person name="Blanco E."/>
            <person name="Bosak S.A."/>
            <person name="Bradley R.K."/>
            <person name="Brand A.D."/>
            <person name="Brent M.R."/>
            <person name="Brooks A.N."/>
            <person name="Brown R.H."/>
            <person name="Butlin R.K."/>
            <person name="Caggese C."/>
            <person name="Calvi B.R."/>
            <person name="Bernardo de Carvalho A."/>
            <person name="Caspi A."/>
            <person name="Castrezana S."/>
            <person name="Celniker S.E."/>
            <person name="Chang J.L."/>
            <person name="Chapple C."/>
            <person name="Chatterji S."/>
            <person name="Chinwalla A."/>
            <person name="Civetta A."/>
            <person name="Clifton S.W."/>
            <person name="Comeron J.M."/>
            <person name="Costello J.C."/>
            <person name="Coyne J.A."/>
            <person name="Daub J."/>
            <person name="David R.G."/>
            <person name="Delcher A.L."/>
            <person name="Delehaunty K."/>
            <person name="Do C.B."/>
            <person name="Ebling H."/>
            <person name="Edwards K."/>
            <person name="Eickbush T."/>
            <person name="Evans J.D."/>
            <person name="Filipski A."/>
            <person name="Findeiss S."/>
            <person name="Freyhult E."/>
            <person name="Fulton L."/>
            <person name="Fulton R."/>
            <person name="Garcia A.C."/>
            <person name="Gardiner A."/>
            <person name="Garfield D.A."/>
            <person name="Garvin B.E."/>
            <person name="Gibson G."/>
            <person name="Gilbert D."/>
            <person name="Gnerre S."/>
            <person name="Godfrey J."/>
            <person name="Good R."/>
            <person name="Gotea V."/>
            <person name="Gravely B."/>
            <person name="Greenberg A.J."/>
            <person name="Griffiths-Jones S."/>
            <person name="Gross S."/>
            <person name="Guigo R."/>
            <person name="Gustafson E.A."/>
            <person name="Haerty W."/>
            <person name="Hahn M.W."/>
            <person name="Halligan D.L."/>
            <person name="Halpern A.L."/>
            <person name="Halter G.M."/>
            <person name="Han M.V."/>
            <person name="Heger A."/>
            <person name="Hillier L."/>
            <person name="Hinrichs A.S."/>
            <person name="Holmes I."/>
            <person name="Hoskins R.A."/>
            <person name="Hubisz M.J."/>
            <person name="Hultmark D."/>
            <person name="Huntley M.A."/>
            <person name="Jaffe D.B."/>
            <person name="Jagadeeshan S."/>
            <person name="Jeck W.R."/>
            <person name="Johnson J."/>
            <person name="Jones C.D."/>
            <person name="Jordan W.C."/>
            <person name="Karpen G.H."/>
            <person name="Kataoka E."/>
            <person name="Keightley P.D."/>
            <person name="Kheradpour P."/>
            <person name="Kirkness E.F."/>
            <person name="Koerich L.B."/>
            <person name="Kristiansen K."/>
            <person name="Kudrna D."/>
            <person name="Kulathinal R.J."/>
            <person name="Kumar S."/>
            <person name="Kwok R."/>
            <person name="Lander E."/>
            <person name="Langley C.H."/>
            <person name="Lapoint R."/>
            <person name="Lazzaro B.P."/>
            <person name="Lee S.J."/>
            <person name="Levesque L."/>
            <person name="Li R."/>
            <person name="Lin C.F."/>
            <person name="Lin M.F."/>
            <person name="Lindblad-Toh K."/>
            <person name="Llopart A."/>
            <person name="Long M."/>
            <person name="Low L."/>
            <person name="Lozovsky E."/>
            <person name="Lu J."/>
            <person name="Luo M."/>
            <person name="Machado C.A."/>
            <person name="Makalowski W."/>
            <person name="Marzo M."/>
            <person name="Matsuda M."/>
            <person name="Matzkin L."/>
            <person name="McAllister B."/>
            <person name="McBride C.S."/>
            <person name="McKernan B."/>
            <person name="McKernan K."/>
            <person name="Mendez-Lago M."/>
            <person name="Minx P."/>
            <person name="Mollenhauer M.U."/>
            <person name="Montooth K."/>
            <person name="Mount S.M."/>
            <person name="Mu X."/>
            <person name="Myers E."/>
            <person name="Negre B."/>
            <person name="Newfeld S."/>
            <person name="Nielsen R."/>
            <person name="Noor M.A."/>
            <person name="O'Grady P."/>
            <person name="Pachter L."/>
            <person name="Papaceit M."/>
            <person name="Parisi M.J."/>
            <person name="Parisi M."/>
            <person name="Parts L."/>
            <person name="Pedersen J.S."/>
            <person name="Pesole G."/>
            <person name="Phillippy A.M."/>
            <person name="Ponting C.P."/>
            <person name="Pop M."/>
            <person name="Porcelli D."/>
            <person name="Powell J.R."/>
            <person name="Prohaska S."/>
            <person name="Pruitt K."/>
            <person name="Puig M."/>
            <person name="Quesneville H."/>
            <person name="Ram K.R."/>
            <person name="Rand D."/>
            <person name="Rasmussen M.D."/>
            <person name="Reed L.K."/>
            <person name="Reenan R."/>
            <person name="Reily A."/>
            <person name="Remington K.A."/>
            <person name="Rieger T.T."/>
            <person name="Ritchie M.G."/>
            <person name="Robin C."/>
            <person name="Rogers Y.H."/>
            <person name="Rohde C."/>
            <person name="Rozas J."/>
            <person name="Rubenfield M.J."/>
            <person name="Ruiz A."/>
            <person name="Russo S."/>
            <person name="Salzberg S.L."/>
            <person name="Sanchez-Gracia A."/>
            <person name="Saranga D.J."/>
            <person name="Sato H."/>
            <person name="Schaeffer S.W."/>
            <person name="Schatz M.C."/>
            <person name="Schlenke T."/>
            <person name="Schwartz R."/>
            <person name="Segarra C."/>
            <person name="Singh R.S."/>
            <person name="Sirot L."/>
            <person name="Sirota M."/>
            <person name="Sisneros N.B."/>
            <person name="Smith C.D."/>
            <person name="Smith T.F."/>
            <person name="Spieth J."/>
            <person name="Stage D.E."/>
            <person name="Stark A."/>
            <person name="Stephan W."/>
            <person name="Strausberg R.L."/>
            <person name="Strempel S."/>
            <person name="Sturgill D."/>
            <person name="Sutton G."/>
            <person name="Sutton G.G."/>
            <person name="Tao W."/>
            <person name="Teichmann S."/>
            <person name="Tobari Y.N."/>
            <person name="Tomimura Y."/>
            <person name="Tsolas J.M."/>
            <person name="Valente V.L."/>
            <person name="Venter E."/>
            <person name="Venter J.C."/>
            <person name="Vicario S."/>
            <person name="Vieira F.G."/>
            <person name="Vilella A.J."/>
            <person name="Villasante A."/>
            <person name="Walenz B."/>
            <person name="Wang J."/>
            <person name="Wasserman M."/>
            <person name="Watts T."/>
            <person name="Wilson D."/>
            <person name="Wilson R.K."/>
            <person name="Wing R.A."/>
            <person name="Wolfner M.F."/>
            <person name="Wong A."/>
            <person name="Wong G.K."/>
            <person name="Wu C.I."/>
            <person name="Wu G."/>
            <person name="Yamamoto D."/>
            <person name="Yang H.P."/>
            <person name="Yang S.P."/>
            <person name="Yorke J.A."/>
            <person name="Yoshida K."/>
            <person name="Zdobnov E."/>
            <person name="Zhang P."/>
            <person name="Zhang Y."/>
            <person name="Zimin A.V."/>
            <person name="Baldwin J."/>
            <person name="Abdouelleil A."/>
            <person name="Abdulkadir J."/>
            <person name="Abebe A."/>
            <person name="Abera B."/>
            <person name="Abreu J."/>
            <person name="Acer S.C."/>
            <person name="Aftuck L."/>
            <person name="Alexander A."/>
            <person name="An P."/>
            <person name="Anderson E."/>
            <person name="Anderson S."/>
            <person name="Arachi H."/>
            <person name="Azer M."/>
            <person name="Bachantsang P."/>
            <person name="Barry A."/>
            <person name="Bayul T."/>
            <person name="Berlin A."/>
            <person name="Bessette D."/>
            <person name="Bloom T."/>
            <person name="Blye J."/>
            <person name="Boguslavskiy L."/>
            <person name="Bonnet C."/>
            <person name="Boukhgalter B."/>
            <person name="Bourzgui I."/>
            <person name="Brown A."/>
            <person name="Cahill P."/>
            <person name="Channer S."/>
            <person name="Cheshatsang Y."/>
            <person name="Chuda L."/>
            <person name="Citroen M."/>
            <person name="Collymore A."/>
            <person name="Cooke P."/>
            <person name="Costello M."/>
            <person name="D'Aco K."/>
            <person name="Daza R."/>
            <person name="De Haan G."/>
            <person name="DeGray S."/>
            <person name="DeMaso C."/>
            <person name="Dhargay N."/>
            <person name="Dooley K."/>
            <person name="Dooley E."/>
            <person name="Doricent M."/>
            <person name="Dorje P."/>
            <person name="Dorjee K."/>
            <person name="Dupes A."/>
            <person name="Elong R."/>
            <person name="Falk J."/>
            <person name="Farina A."/>
            <person name="Faro S."/>
            <person name="Ferguson D."/>
            <person name="Fisher S."/>
            <person name="Foley C.D."/>
            <person name="Franke A."/>
            <person name="Friedrich D."/>
            <person name="Gadbois L."/>
            <person name="Gearin G."/>
            <person name="Gearin C.R."/>
            <person name="Giannoukos G."/>
            <person name="Goode T."/>
            <person name="Graham J."/>
            <person name="Grandbois E."/>
            <person name="Grewal S."/>
            <person name="Gyaltsen K."/>
            <person name="Hafez N."/>
            <person name="Hagos B."/>
            <person name="Hall J."/>
            <person name="Henson C."/>
            <person name="Hollinger A."/>
            <person name="Honan T."/>
            <person name="Huard M.D."/>
            <person name="Hughes L."/>
            <person name="Hurhula B."/>
            <person name="Husby M.E."/>
            <person name="Kamat A."/>
            <person name="Kanga B."/>
            <person name="Kashin S."/>
            <person name="Khazanovich D."/>
            <person name="Kisner P."/>
            <person name="Lance K."/>
            <person name="Lara M."/>
            <person name="Lee W."/>
            <person name="Lennon N."/>
            <person name="Letendre F."/>
            <person name="LeVine R."/>
            <person name="Lipovsky A."/>
            <person name="Liu X."/>
            <person name="Liu J."/>
            <person name="Liu S."/>
            <person name="Lokyitsang T."/>
            <person name="Lokyitsang Y."/>
            <person name="Lubonja R."/>
            <person name="Lui A."/>
            <person name="MacDonald P."/>
            <person name="Magnisalis V."/>
            <person name="Maru K."/>
            <person name="Matthews C."/>
            <person name="McCusker W."/>
            <person name="McDonough S."/>
            <person name="Mehta T."/>
            <person name="Meldrim J."/>
            <person name="Meneus L."/>
            <person name="Mihai O."/>
            <person name="Mihalev A."/>
            <person name="Mihova T."/>
            <person name="Mittelman R."/>
            <person name="Mlenga V."/>
            <person name="Montmayeur A."/>
            <person name="Mulrain L."/>
            <person name="Navidi A."/>
            <person name="Naylor J."/>
            <person name="Negash T."/>
            <person name="Nguyen T."/>
            <person name="Nguyen N."/>
            <person name="Nicol R."/>
            <person name="Norbu C."/>
            <person name="Norbu N."/>
            <person name="Novod N."/>
            <person name="O'Neill B."/>
            <person name="Osman S."/>
            <person name="Markiewicz E."/>
            <person name="Oyono O.L."/>
            <person name="Patti C."/>
            <person name="Phunkhang P."/>
            <person name="Pierre F."/>
            <person name="Priest M."/>
            <person name="Raghuraman S."/>
            <person name="Rege F."/>
            <person name="Reyes R."/>
            <person name="Rise C."/>
            <person name="Rogov P."/>
            <person name="Ross K."/>
            <person name="Ryan E."/>
            <person name="Settipalli S."/>
            <person name="Shea T."/>
            <person name="Sherpa N."/>
            <person name="Shi L."/>
            <person name="Shih D."/>
            <person name="Sparrow T."/>
            <person name="Spaulding J."/>
            <person name="Stalker J."/>
            <person name="Stange-Thomann N."/>
            <person name="Stavropoulos S."/>
            <person name="Stone C."/>
            <person name="Strader C."/>
            <person name="Tesfaye S."/>
            <person name="Thomson T."/>
            <person name="Thoulutsang Y."/>
            <person name="Thoulutsang D."/>
            <person name="Topham K."/>
            <person name="Topping I."/>
            <person name="Tsamla T."/>
            <person name="Vassiliev H."/>
            <person name="Vo A."/>
            <person name="Wangchuk T."/>
            <person name="Wangdi T."/>
            <person name="Weiand M."/>
            <person name="Wilkinson J."/>
            <person name="Wilson A."/>
            <person name="Yadav S."/>
            <person name="Young G."/>
            <person name="Yu Q."/>
            <person name="Zembek L."/>
            <person name="Zhong D."/>
            <person name="Zimmer A."/>
            <person name="Zwirko Z."/>
            <person name="Jaffe D.B."/>
            <person name="Alvarez P."/>
            <person name="Brockman W."/>
            <person name="Butler J."/>
            <person name="Chin C."/>
            <person name="Gnerre S."/>
            <person name="Grabherr M."/>
            <person name="Kleber M."/>
            <person name="Mauceli E."/>
            <person name="MacCallum I."/>
        </authorList>
    </citation>
    <scope>NUCLEOTIDE SEQUENCE [LARGE SCALE GENOMIC DNA]</scope>
    <source>
        <strain evidence="5">MSH-3 / Tucson 14011-0111.49</strain>
    </source>
</reference>
<dbReference type="GO" id="GO:0004089">
    <property type="term" value="F:carbonate dehydratase activity"/>
    <property type="evidence" value="ECO:0007669"/>
    <property type="project" value="InterPro"/>
</dbReference>